<accession>A0A3P6D9W6</accession>
<reference evidence="1" key="1">
    <citation type="submission" date="2018-11" db="EMBL/GenBank/DDBJ databases">
        <authorList>
            <consortium name="Genoscope - CEA"/>
            <person name="William W."/>
        </authorList>
    </citation>
    <scope>NUCLEOTIDE SEQUENCE</scope>
</reference>
<proteinExistence type="predicted"/>
<dbReference type="AlphaFoldDB" id="A0A3P6D9W6"/>
<organism evidence="1">
    <name type="scientific">Brassica oleracea</name>
    <name type="common">Wild cabbage</name>
    <dbReference type="NCBI Taxonomy" id="3712"/>
    <lineage>
        <taxon>Eukaryota</taxon>
        <taxon>Viridiplantae</taxon>
        <taxon>Streptophyta</taxon>
        <taxon>Embryophyta</taxon>
        <taxon>Tracheophyta</taxon>
        <taxon>Spermatophyta</taxon>
        <taxon>Magnoliopsida</taxon>
        <taxon>eudicotyledons</taxon>
        <taxon>Gunneridae</taxon>
        <taxon>Pentapetalae</taxon>
        <taxon>rosids</taxon>
        <taxon>malvids</taxon>
        <taxon>Brassicales</taxon>
        <taxon>Brassicaceae</taxon>
        <taxon>Brassiceae</taxon>
        <taxon>Brassica</taxon>
    </lineage>
</organism>
<gene>
    <name evidence="1" type="ORF">BOLC2T09144H</name>
</gene>
<sequence>MELGSSSSRKSRNSGHKLCFYGLKASINQAWTDKNSAVDFTAAHVLNGKRKLWLKLVMRLGRRIKSLSS</sequence>
<evidence type="ECO:0000313" key="1">
    <source>
        <dbReference type="EMBL" id="VDD22978.1"/>
    </source>
</evidence>
<dbReference type="EMBL" id="LR031874">
    <property type="protein sequence ID" value="VDD22978.1"/>
    <property type="molecule type" value="Genomic_DNA"/>
</dbReference>
<name>A0A3P6D9W6_BRAOL</name>
<protein>
    <submittedName>
        <fullName evidence="1">Uncharacterized protein</fullName>
    </submittedName>
</protein>